<accession>A0A8J7MF07</accession>
<dbReference type="GO" id="GO:0005737">
    <property type="term" value="C:cytoplasm"/>
    <property type="evidence" value="ECO:0007669"/>
    <property type="project" value="TreeGrafter"/>
</dbReference>
<organism evidence="2 3">
    <name type="scientific">Persicirhabdus sediminis</name>
    <dbReference type="NCBI Taxonomy" id="454144"/>
    <lineage>
        <taxon>Bacteria</taxon>
        <taxon>Pseudomonadati</taxon>
        <taxon>Verrucomicrobiota</taxon>
        <taxon>Verrucomicrobiia</taxon>
        <taxon>Verrucomicrobiales</taxon>
        <taxon>Verrucomicrobiaceae</taxon>
        <taxon>Persicirhabdus</taxon>
    </lineage>
</organism>
<dbReference type="SUPFAM" id="SSF51735">
    <property type="entry name" value="NAD(P)-binding Rossmann-fold domains"/>
    <property type="match status" value="1"/>
</dbReference>
<proteinExistence type="predicted"/>
<gene>
    <name evidence="2" type="ORF">JIN82_11475</name>
</gene>
<dbReference type="AlphaFoldDB" id="A0A8J7MF07"/>
<dbReference type="Proteomes" id="UP000624703">
    <property type="component" value="Unassembled WGS sequence"/>
</dbReference>
<name>A0A8J7MF07_9BACT</name>
<evidence type="ECO:0000313" key="3">
    <source>
        <dbReference type="Proteomes" id="UP000624703"/>
    </source>
</evidence>
<keyword evidence="3" id="KW-1185">Reference proteome</keyword>
<protein>
    <submittedName>
        <fullName evidence="2">NAD-dependent epimerase/dehydratase family protein</fullName>
    </submittedName>
</protein>
<reference evidence="2" key="1">
    <citation type="submission" date="2021-01" db="EMBL/GenBank/DDBJ databases">
        <title>Modified the classification status of verrucomicrobia.</title>
        <authorList>
            <person name="Feng X."/>
        </authorList>
    </citation>
    <scope>NUCLEOTIDE SEQUENCE</scope>
    <source>
        <strain evidence="2">_KCTC 22039</strain>
    </source>
</reference>
<dbReference type="PANTHER" id="PTHR48079">
    <property type="entry name" value="PROTEIN YEEZ"/>
    <property type="match status" value="1"/>
</dbReference>
<evidence type="ECO:0000259" key="1">
    <source>
        <dbReference type="Pfam" id="PF01370"/>
    </source>
</evidence>
<sequence>MNTEKPSTRTVLIAGRGYLGSAVENQFQLAGWKTIAVTRSGREQSIACDLANADAVKKLSTQLDEIDLIILCASAGGGGLESYQSAYLDAAKNLIACFPNCRIIFTSSTSVYAQGDGQLVDETCPTEPSRETGQILVAAEKAILSAGGMVARLSGIYGPERNFSLRKFLAGDALMEPARTMNFIHRDDAAAAMLLLADMGEGGNAYNVSEAHSPTQLEFYTGLAEHFAKPLPPEGKTMSKRGWSHKRVSSKKLQALGWKPRNILSQLDDWTNQ</sequence>
<dbReference type="Gene3D" id="3.40.50.720">
    <property type="entry name" value="NAD(P)-binding Rossmann-like Domain"/>
    <property type="match status" value="1"/>
</dbReference>
<dbReference type="InterPro" id="IPR036291">
    <property type="entry name" value="NAD(P)-bd_dom_sf"/>
</dbReference>
<dbReference type="PANTHER" id="PTHR48079:SF6">
    <property type="entry name" value="NAD(P)-BINDING DOMAIN-CONTAINING PROTEIN-RELATED"/>
    <property type="match status" value="1"/>
</dbReference>
<dbReference type="Pfam" id="PF01370">
    <property type="entry name" value="Epimerase"/>
    <property type="match status" value="1"/>
</dbReference>
<feature type="domain" description="NAD-dependent epimerase/dehydratase" evidence="1">
    <location>
        <begin position="12"/>
        <end position="208"/>
    </location>
</feature>
<dbReference type="InterPro" id="IPR051783">
    <property type="entry name" value="NAD(P)-dependent_oxidoreduct"/>
</dbReference>
<dbReference type="GO" id="GO:0004029">
    <property type="term" value="F:aldehyde dehydrogenase (NAD+) activity"/>
    <property type="evidence" value="ECO:0007669"/>
    <property type="project" value="TreeGrafter"/>
</dbReference>
<dbReference type="RefSeq" id="WP_200311791.1">
    <property type="nucleotide sequence ID" value="NZ_JAENIM010000041.1"/>
</dbReference>
<evidence type="ECO:0000313" key="2">
    <source>
        <dbReference type="EMBL" id="MBK1791772.1"/>
    </source>
</evidence>
<dbReference type="InterPro" id="IPR001509">
    <property type="entry name" value="Epimerase_deHydtase"/>
</dbReference>
<comment type="caution">
    <text evidence="2">The sequence shown here is derived from an EMBL/GenBank/DDBJ whole genome shotgun (WGS) entry which is preliminary data.</text>
</comment>
<dbReference type="EMBL" id="JAENIM010000041">
    <property type="protein sequence ID" value="MBK1791772.1"/>
    <property type="molecule type" value="Genomic_DNA"/>
</dbReference>